<reference evidence="1 2" key="1">
    <citation type="submission" date="2016-03" db="EMBL/GenBank/DDBJ databases">
        <title>Niastella vici sp. nov., isolated from farmland soil.</title>
        <authorList>
            <person name="Chen L."/>
            <person name="Wang D."/>
            <person name="Yang S."/>
            <person name="Wang G."/>
        </authorList>
    </citation>
    <scope>NUCLEOTIDE SEQUENCE [LARGE SCALE GENOMIC DNA]</scope>
    <source>
        <strain evidence="1 2">DJ57</strain>
    </source>
</reference>
<protein>
    <submittedName>
        <fullName evidence="1">Uncharacterized protein</fullName>
    </submittedName>
</protein>
<evidence type="ECO:0000313" key="2">
    <source>
        <dbReference type="Proteomes" id="UP000192796"/>
    </source>
</evidence>
<proteinExistence type="predicted"/>
<sequence length="218" mass="25569">MPSYVKKKTFEATPNVNCRYDITNNDRTKIATYNPQTFLIHFTYSGSPSYSINQLKALGYQECKKLGLSGEEIINIVLLIQDLPIIPKKTRQNHTEEINQSVENGYPEIYIDTDIEIKGEQKRNSIFNSFNDKSLRNNYTEPTIENNYDNIKRKNRYYIKFQFAINGKFKVFTIPGDEINLIESLKERDSKMNELRNHISNILSKGWNPTEINYKEYN</sequence>
<accession>A0A1V9G4F4</accession>
<organism evidence="1 2">
    <name type="scientific">Niastella vici</name>
    <dbReference type="NCBI Taxonomy" id="1703345"/>
    <lineage>
        <taxon>Bacteria</taxon>
        <taxon>Pseudomonadati</taxon>
        <taxon>Bacteroidota</taxon>
        <taxon>Chitinophagia</taxon>
        <taxon>Chitinophagales</taxon>
        <taxon>Chitinophagaceae</taxon>
        <taxon>Niastella</taxon>
    </lineage>
</organism>
<name>A0A1V9G4F4_9BACT</name>
<dbReference type="EMBL" id="LVYD01000024">
    <property type="protein sequence ID" value="OQP65521.1"/>
    <property type="molecule type" value="Genomic_DNA"/>
</dbReference>
<comment type="caution">
    <text evidence="1">The sequence shown here is derived from an EMBL/GenBank/DDBJ whole genome shotgun (WGS) entry which is preliminary data.</text>
</comment>
<keyword evidence="2" id="KW-1185">Reference proteome</keyword>
<gene>
    <name evidence="1" type="ORF">A3860_17810</name>
</gene>
<evidence type="ECO:0000313" key="1">
    <source>
        <dbReference type="EMBL" id="OQP65521.1"/>
    </source>
</evidence>
<dbReference type="RefSeq" id="WP_081146412.1">
    <property type="nucleotide sequence ID" value="NZ_LVYD01000024.1"/>
</dbReference>
<dbReference type="AlphaFoldDB" id="A0A1V9G4F4"/>
<dbReference type="Proteomes" id="UP000192796">
    <property type="component" value="Unassembled WGS sequence"/>
</dbReference>